<dbReference type="RefSeq" id="XP_022923363.1">
    <property type="nucleotide sequence ID" value="XM_023067595.1"/>
</dbReference>
<proteinExistence type="predicted"/>
<dbReference type="PANTHER" id="PTHR36368">
    <property type="entry name" value="ATP-DEPENDENT CASEINOLYTIC PROTEASE/CROTONASE FAMILY PROTEIN"/>
    <property type="match status" value="1"/>
</dbReference>
<dbReference type="KEGG" id="cmos:111431085"/>
<dbReference type="AlphaFoldDB" id="A0A6J1E9G7"/>
<sequence>MENSSLSDSRVLDSSFSHSPSSEPPDIRNWFSSYVYESPELDSNDNFGDSISREREFGVEEDEQTACEEDGVIGENIGESRDVTKIDEEEAAEKLPGAWISMKCTSLKDHRESRPLGMNQDSWCSQSLLSEPPDVGKWFSSYVYESPTLNLSQEFGYCESEKTGLDHEMEETQENVRKTKNGGEIVELNLFEQCNGNSRGNRLNNRPLSEQNLFSEKTWEKDPKERSQGTNEISSTKDSQCKLQERVSQENGSVPLHTNRSSNDENKKPTTHTNSIHKIDLILESSENDEQSIREPIVLSNNKENKEKGVSEDGFITARKREFSEETCKKSVEMQENYKNREVGSGFGCLRRKALRDKTNYEHSDMVEIIGKWSCPQKSKPSRGPPLKQLRLERWVHKK</sequence>
<name>A0A6J1E9G7_CUCMO</name>
<feature type="compositionally biased region" description="Basic and acidic residues" evidence="1">
    <location>
        <begin position="390"/>
        <end position="399"/>
    </location>
</feature>
<evidence type="ECO:0000256" key="1">
    <source>
        <dbReference type="SAM" id="MobiDB-lite"/>
    </source>
</evidence>
<feature type="compositionally biased region" description="Basic and acidic residues" evidence="1">
    <location>
        <begin position="217"/>
        <end position="227"/>
    </location>
</feature>
<protein>
    <submittedName>
        <fullName evidence="3">Uncharacterized protein LOC111431085 isoform X1</fullName>
    </submittedName>
</protein>
<feature type="compositionally biased region" description="Polar residues" evidence="1">
    <location>
        <begin position="249"/>
        <end position="261"/>
    </location>
</feature>
<feature type="compositionally biased region" description="Low complexity" evidence="1">
    <location>
        <begin position="1"/>
        <end position="21"/>
    </location>
</feature>
<feature type="compositionally biased region" description="Basic and acidic residues" evidence="1">
    <location>
        <begin position="239"/>
        <end position="248"/>
    </location>
</feature>
<reference evidence="3" key="1">
    <citation type="submission" date="2025-08" db="UniProtKB">
        <authorList>
            <consortium name="RefSeq"/>
        </authorList>
    </citation>
    <scope>IDENTIFICATION</scope>
    <source>
        <tissue evidence="3">Young leaves</tissue>
    </source>
</reference>
<feature type="compositionally biased region" description="Polar residues" evidence="1">
    <location>
        <begin position="228"/>
        <end position="238"/>
    </location>
</feature>
<dbReference type="GeneID" id="111431085"/>
<feature type="compositionally biased region" description="Acidic residues" evidence="1">
    <location>
        <begin position="59"/>
        <end position="72"/>
    </location>
</feature>
<feature type="region of interest" description="Disordered" evidence="1">
    <location>
        <begin position="196"/>
        <end position="278"/>
    </location>
</feature>
<organism evidence="2 3">
    <name type="scientific">Cucurbita moschata</name>
    <name type="common">Winter crookneck squash</name>
    <name type="synonym">Cucurbita pepo var. moschata</name>
    <dbReference type="NCBI Taxonomy" id="3662"/>
    <lineage>
        <taxon>Eukaryota</taxon>
        <taxon>Viridiplantae</taxon>
        <taxon>Streptophyta</taxon>
        <taxon>Embryophyta</taxon>
        <taxon>Tracheophyta</taxon>
        <taxon>Spermatophyta</taxon>
        <taxon>Magnoliopsida</taxon>
        <taxon>eudicotyledons</taxon>
        <taxon>Gunneridae</taxon>
        <taxon>Pentapetalae</taxon>
        <taxon>rosids</taxon>
        <taxon>fabids</taxon>
        <taxon>Cucurbitales</taxon>
        <taxon>Cucurbitaceae</taxon>
        <taxon>Cucurbiteae</taxon>
        <taxon>Cucurbita</taxon>
    </lineage>
</organism>
<accession>A0A6J1E9G7</accession>
<dbReference type="Proteomes" id="UP000504609">
    <property type="component" value="Unplaced"/>
</dbReference>
<evidence type="ECO:0000313" key="2">
    <source>
        <dbReference type="Proteomes" id="UP000504609"/>
    </source>
</evidence>
<gene>
    <name evidence="3" type="primary">LOC111431085</name>
</gene>
<feature type="region of interest" description="Disordered" evidence="1">
    <location>
        <begin position="375"/>
        <end position="399"/>
    </location>
</feature>
<feature type="compositionally biased region" description="Low complexity" evidence="1">
    <location>
        <begin position="196"/>
        <end position="209"/>
    </location>
</feature>
<evidence type="ECO:0000313" key="3">
    <source>
        <dbReference type="RefSeq" id="XP_022923363.1"/>
    </source>
</evidence>
<keyword evidence="2" id="KW-1185">Reference proteome</keyword>
<feature type="region of interest" description="Disordered" evidence="1">
    <location>
        <begin position="57"/>
        <end position="81"/>
    </location>
</feature>
<dbReference type="PANTHER" id="PTHR36368:SF1">
    <property type="entry name" value="ATP-DEPENDENT CASEINOLYTIC PROTEASE_CROTONASE FAMILY PROTEIN"/>
    <property type="match status" value="1"/>
</dbReference>
<feature type="region of interest" description="Disordered" evidence="1">
    <location>
        <begin position="1"/>
        <end position="29"/>
    </location>
</feature>